<reference evidence="2 3" key="1">
    <citation type="journal article" date="2019" name="Sci. Rep.">
        <title>Orb-weaving spider Araneus ventricosus genome elucidates the spidroin gene catalogue.</title>
        <authorList>
            <person name="Kono N."/>
            <person name="Nakamura H."/>
            <person name="Ohtoshi R."/>
            <person name="Moran D.A.P."/>
            <person name="Shinohara A."/>
            <person name="Yoshida Y."/>
            <person name="Fujiwara M."/>
            <person name="Mori M."/>
            <person name="Tomita M."/>
            <person name="Arakawa K."/>
        </authorList>
    </citation>
    <scope>NUCLEOTIDE SEQUENCE [LARGE SCALE GENOMIC DNA]</scope>
</reference>
<feature type="compositionally biased region" description="Basic and acidic residues" evidence="1">
    <location>
        <begin position="64"/>
        <end position="79"/>
    </location>
</feature>
<sequence>MAFLYKAKKTYLRAVAEELGIEATEKMIKPQIIKVIMASEHFEEQLVSNMLEKEEVRSKEALEVEEMKKSKIGEEESRRNSNYRSCD</sequence>
<organism evidence="2 3">
    <name type="scientific">Araneus ventricosus</name>
    <name type="common">Orbweaver spider</name>
    <name type="synonym">Epeira ventricosa</name>
    <dbReference type="NCBI Taxonomy" id="182803"/>
    <lineage>
        <taxon>Eukaryota</taxon>
        <taxon>Metazoa</taxon>
        <taxon>Ecdysozoa</taxon>
        <taxon>Arthropoda</taxon>
        <taxon>Chelicerata</taxon>
        <taxon>Arachnida</taxon>
        <taxon>Araneae</taxon>
        <taxon>Araneomorphae</taxon>
        <taxon>Entelegynae</taxon>
        <taxon>Araneoidea</taxon>
        <taxon>Araneidae</taxon>
        <taxon>Araneus</taxon>
    </lineage>
</organism>
<comment type="caution">
    <text evidence="2">The sequence shown here is derived from an EMBL/GenBank/DDBJ whole genome shotgun (WGS) entry which is preliminary data.</text>
</comment>
<evidence type="ECO:0000313" key="3">
    <source>
        <dbReference type="Proteomes" id="UP000499080"/>
    </source>
</evidence>
<feature type="region of interest" description="Disordered" evidence="1">
    <location>
        <begin position="64"/>
        <end position="87"/>
    </location>
</feature>
<evidence type="ECO:0000313" key="2">
    <source>
        <dbReference type="EMBL" id="GBL72863.1"/>
    </source>
</evidence>
<dbReference type="Proteomes" id="UP000499080">
    <property type="component" value="Unassembled WGS sequence"/>
</dbReference>
<protein>
    <submittedName>
        <fullName evidence="2">Uncharacterized protein</fullName>
    </submittedName>
</protein>
<dbReference type="AlphaFoldDB" id="A0A4Y1ZZE2"/>
<gene>
    <name evidence="2" type="ORF">AVEN_128060_1</name>
</gene>
<dbReference type="EMBL" id="BGPR01000002">
    <property type="protein sequence ID" value="GBL72863.1"/>
    <property type="molecule type" value="Genomic_DNA"/>
</dbReference>
<name>A0A4Y1ZZE2_ARAVE</name>
<accession>A0A4Y1ZZE2</accession>
<proteinExistence type="predicted"/>
<evidence type="ECO:0000256" key="1">
    <source>
        <dbReference type="SAM" id="MobiDB-lite"/>
    </source>
</evidence>
<keyword evidence="3" id="KW-1185">Reference proteome</keyword>